<keyword evidence="4 5" id="KW-0804">Transcription</keyword>
<dbReference type="InterPro" id="IPR036388">
    <property type="entry name" value="WH-like_DNA-bd_sf"/>
</dbReference>
<dbReference type="PANTHER" id="PTHR34824:SF1">
    <property type="entry name" value="HEAT-INDUCIBLE TRANSCRIPTION REPRESSOR HRCA"/>
    <property type="match status" value="1"/>
</dbReference>
<evidence type="ECO:0000256" key="5">
    <source>
        <dbReference type="HAMAP-Rule" id="MF_00081"/>
    </source>
</evidence>
<protein>
    <recommendedName>
        <fullName evidence="5">Heat-inducible transcription repressor HrcA</fullName>
    </recommendedName>
</protein>
<dbReference type="SUPFAM" id="SSF46785">
    <property type="entry name" value="Winged helix' DNA-binding domain"/>
    <property type="match status" value="1"/>
</dbReference>
<keyword evidence="3 5" id="KW-0346">Stress response</keyword>
<dbReference type="HAMAP" id="MF_00081">
    <property type="entry name" value="HrcA"/>
    <property type="match status" value="1"/>
</dbReference>
<evidence type="ECO:0000259" key="6">
    <source>
        <dbReference type="Pfam" id="PF01628"/>
    </source>
</evidence>
<dbReference type="PANTHER" id="PTHR34824">
    <property type="entry name" value="HEAT-INDUCIBLE TRANSCRIPTION REPRESSOR HRCA"/>
    <property type="match status" value="1"/>
</dbReference>
<dbReference type="Gene3D" id="3.30.390.60">
    <property type="entry name" value="Heat-inducible transcription repressor hrca homolog, domain 3"/>
    <property type="match status" value="1"/>
</dbReference>
<dbReference type="NCBIfam" id="TIGR00331">
    <property type="entry name" value="hrcA"/>
    <property type="match status" value="1"/>
</dbReference>
<dbReference type="GO" id="GO:0003677">
    <property type="term" value="F:DNA binding"/>
    <property type="evidence" value="ECO:0007669"/>
    <property type="project" value="InterPro"/>
</dbReference>
<dbReference type="Gene3D" id="3.30.450.40">
    <property type="match status" value="1"/>
</dbReference>
<dbReference type="InterPro" id="IPR036390">
    <property type="entry name" value="WH_DNA-bd_sf"/>
</dbReference>
<comment type="similarity">
    <text evidence="5">Belongs to the HrcA family.</text>
</comment>
<dbReference type="InterPro" id="IPR029016">
    <property type="entry name" value="GAF-like_dom_sf"/>
</dbReference>
<comment type="caution">
    <text evidence="8">The sequence shown here is derived from an EMBL/GenBank/DDBJ whole genome shotgun (WGS) entry which is preliminary data.</text>
</comment>
<dbReference type="Pfam" id="PF08220">
    <property type="entry name" value="HTH_DeoR"/>
    <property type="match status" value="1"/>
</dbReference>
<evidence type="ECO:0000313" key="8">
    <source>
        <dbReference type="EMBL" id="OKL48896.1"/>
    </source>
</evidence>
<dbReference type="EMBL" id="MQSV01000002">
    <property type="protein sequence ID" value="OKL48896.1"/>
    <property type="molecule type" value="Genomic_DNA"/>
</dbReference>
<keyword evidence="9" id="KW-1185">Reference proteome</keyword>
<dbReference type="RefSeq" id="WP_073708883.1">
    <property type="nucleotide sequence ID" value="NZ_MQSU01000002.1"/>
</dbReference>
<gene>
    <name evidence="5" type="primary">hrcA</name>
    <name evidence="8" type="ORF">BSR29_03345</name>
</gene>
<dbReference type="InterPro" id="IPR023120">
    <property type="entry name" value="WHTH_transcript_rep_HrcA_IDD"/>
</dbReference>
<reference evidence="8 9" key="1">
    <citation type="submission" date="2016-11" db="EMBL/GenBank/DDBJ databases">
        <title>Actinomyces gypaetusis sp. nov. isolated from the vulture Gypaetus barbatus in Qinghai Tibet Plateau China.</title>
        <authorList>
            <person name="Meng X."/>
        </authorList>
    </citation>
    <scope>NUCLEOTIDE SEQUENCE [LARGE SCALE GENOMIC DNA]</scope>
    <source>
        <strain evidence="8 9">VUL4_2</strain>
    </source>
</reference>
<dbReference type="InterPro" id="IPR021153">
    <property type="entry name" value="HrcA_C"/>
</dbReference>
<feature type="domain" description="Heat-inducible transcription repressor HrcA C-terminal" evidence="6">
    <location>
        <begin position="111"/>
        <end position="329"/>
    </location>
</feature>
<evidence type="ECO:0000256" key="1">
    <source>
        <dbReference type="ARBA" id="ARBA00022491"/>
    </source>
</evidence>
<evidence type="ECO:0000259" key="7">
    <source>
        <dbReference type="Pfam" id="PF08220"/>
    </source>
</evidence>
<accession>A0A1Q5PMY9</accession>
<sequence>MHEVAPSGINHPRRRAVLCALVQDYIRTREPVSSKALVSGYQLNVSSATVRNDLAALEDAGYIYQPHTSGGRVPTERGYREFVNQISQVRYLSGAQRRAIQTFLTEPLGVEEVLQRTAQLLARLTHHAAVVQYPSITRQALRHIEIVQLSPTRLLLVIISEAGDVTQRTLDLPAPIAAEDVQNLRVALNASLSGLEPSHFAEQASDLGRDLSAAARPAADSIITELSTTLEPVYQEKLLVAGISNLARAGNELSSGLSEIIEALEEHAALLRLFKESAAPGHVHVSIGSENHDQALAEVSVVASAYGSGQSGPHLGVIGPKRMDYPAAMSAVRTVASYLTKSLEI</sequence>
<evidence type="ECO:0000313" key="9">
    <source>
        <dbReference type="Proteomes" id="UP000186785"/>
    </source>
</evidence>
<dbReference type="SUPFAM" id="SSF55781">
    <property type="entry name" value="GAF domain-like"/>
    <property type="match status" value="1"/>
</dbReference>
<keyword evidence="1 5" id="KW-0678">Repressor</keyword>
<proteinExistence type="inferred from homology"/>
<dbReference type="GO" id="GO:0003700">
    <property type="term" value="F:DNA-binding transcription factor activity"/>
    <property type="evidence" value="ECO:0007669"/>
    <property type="project" value="InterPro"/>
</dbReference>
<evidence type="ECO:0000256" key="4">
    <source>
        <dbReference type="ARBA" id="ARBA00023163"/>
    </source>
</evidence>
<evidence type="ECO:0000256" key="3">
    <source>
        <dbReference type="ARBA" id="ARBA00023016"/>
    </source>
</evidence>
<dbReference type="Proteomes" id="UP000186785">
    <property type="component" value="Unassembled WGS sequence"/>
</dbReference>
<dbReference type="Gene3D" id="1.10.10.10">
    <property type="entry name" value="Winged helix-like DNA-binding domain superfamily/Winged helix DNA-binding domain"/>
    <property type="match status" value="1"/>
</dbReference>
<dbReference type="InterPro" id="IPR001034">
    <property type="entry name" value="DeoR_HTH"/>
</dbReference>
<keyword evidence="2 5" id="KW-0805">Transcription regulation</keyword>
<comment type="function">
    <text evidence="5">Negative regulator of class I heat shock genes (grpE-dnaK-dnaJ and groELS operons). Prevents heat-shock induction of these operons.</text>
</comment>
<name>A0A1Q5PMY9_9ACTO</name>
<feature type="domain" description="HTH deoR-type" evidence="7">
    <location>
        <begin position="25"/>
        <end position="67"/>
    </location>
</feature>
<dbReference type="InterPro" id="IPR002571">
    <property type="entry name" value="HrcA"/>
</dbReference>
<dbReference type="GO" id="GO:0045892">
    <property type="term" value="P:negative regulation of DNA-templated transcription"/>
    <property type="evidence" value="ECO:0007669"/>
    <property type="project" value="UniProtKB-UniRule"/>
</dbReference>
<evidence type="ECO:0000256" key="2">
    <source>
        <dbReference type="ARBA" id="ARBA00023015"/>
    </source>
</evidence>
<dbReference type="STRING" id="1921764.BSR28_02920"/>
<dbReference type="AlphaFoldDB" id="A0A1Q5PMY9"/>
<dbReference type="PIRSF" id="PIRSF005485">
    <property type="entry name" value="HrcA"/>
    <property type="match status" value="1"/>
</dbReference>
<organism evidence="8 9">
    <name type="scientific">Boudabousia liubingyangii</name>
    <dbReference type="NCBI Taxonomy" id="1921764"/>
    <lineage>
        <taxon>Bacteria</taxon>
        <taxon>Bacillati</taxon>
        <taxon>Actinomycetota</taxon>
        <taxon>Actinomycetes</taxon>
        <taxon>Actinomycetales</taxon>
        <taxon>Actinomycetaceae</taxon>
        <taxon>Boudabousia</taxon>
    </lineage>
</organism>
<dbReference type="Pfam" id="PF01628">
    <property type="entry name" value="HrcA"/>
    <property type="match status" value="1"/>
</dbReference>